<evidence type="ECO:0000256" key="1">
    <source>
        <dbReference type="ARBA" id="ARBA00022630"/>
    </source>
</evidence>
<evidence type="ECO:0000256" key="3">
    <source>
        <dbReference type="ARBA" id="ARBA00048132"/>
    </source>
</evidence>
<evidence type="ECO:0000259" key="4">
    <source>
        <dbReference type="Pfam" id="PF07992"/>
    </source>
</evidence>
<dbReference type="InterPro" id="IPR041698">
    <property type="entry name" value="Methyltransf_25"/>
</dbReference>
<keyword evidence="2" id="KW-0560">Oxidoreductase</keyword>
<dbReference type="EMBL" id="FXZA01000013">
    <property type="protein sequence ID" value="SMX85706.1"/>
    <property type="molecule type" value="Genomic_DNA"/>
</dbReference>
<sequence>MNERVRDQEWDVVIAGGGVAGLSAALTLGRARRRVLVIDSGRPRNRFADHMHGMLGGDGAEPTELLRRGREELGAYDVTIREGTVIDVEDRERSLGVTISGGETLETRSLIAASGLSDELPPVPGLPERWGRDVLHCPYCHGWEVRGQRLAVLGTSPMSPHQAELIRQWSDDLVFLTAGCGPLEPEVAARLRSRGVKLVDSPVVEVLAVGDRLTGVRLDDGSTHELDAVFTAPSSRPHDDYLEGMELARDETPMGSFISVDPAGRTSHPRIWAIGNIVNPPANVPISIGAGSMTAGMVNMALVTEEFDRAVGADESEEATAAEGPDGTAVAEEESARQHWESQYSGSAARWSGRVNSTMAAVVSRLPGESVGEALDLGCGEGADAVWLADRGWRVTAVDISESAIERGAELAREAGVSDAIGWITADLSDWATEAEYDLVTASFFHSEVELPRTEILRRAAGRVRPGGRLVIVSHVFEGPEDIPAWSLRYHGVSDPNDPALEKVFSLLLKPAEELAALALDGVDWEVERQEICPREAVGPDGQETATVKDGLLVLRRRESR</sequence>
<dbReference type="InterPro" id="IPR050097">
    <property type="entry name" value="Ferredoxin-NADP_redctase_2"/>
</dbReference>
<dbReference type="InterPro" id="IPR029063">
    <property type="entry name" value="SAM-dependent_MTases_sf"/>
</dbReference>
<dbReference type="CDD" id="cd02440">
    <property type="entry name" value="AdoMet_MTases"/>
    <property type="match status" value="1"/>
</dbReference>
<feature type="domain" description="Methyltransferase" evidence="5">
    <location>
        <begin position="375"/>
        <end position="468"/>
    </location>
</feature>
<dbReference type="OrthoDB" id="9786503at2"/>
<comment type="catalytic activity">
    <reaction evidence="3">
        <text>[thioredoxin]-dithiol + NADP(+) = [thioredoxin]-disulfide + NADPH + H(+)</text>
        <dbReference type="Rhea" id="RHEA:20345"/>
        <dbReference type="Rhea" id="RHEA-COMP:10698"/>
        <dbReference type="Rhea" id="RHEA-COMP:10700"/>
        <dbReference type="ChEBI" id="CHEBI:15378"/>
        <dbReference type="ChEBI" id="CHEBI:29950"/>
        <dbReference type="ChEBI" id="CHEBI:50058"/>
        <dbReference type="ChEBI" id="CHEBI:57783"/>
        <dbReference type="ChEBI" id="CHEBI:58349"/>
        <dbReference type="EC" id="1.8.1.9"/>
    </reaction>
</comment>
<dbReference type="PRINTS" id="PR00368">
    <property type="entry name" value="FADPNR"/>
</dbReference>
<gene>
    <name evidence="6" type="ORF">BLIN101_02212</name>
</gene>
<name>A0A2H1JDZ5_BRELN</name>
<evidence type="ECO:0000259" key="5">
    <source>
        <dbReference type="Pfam" id="PF13649"/>
    </source>
</evidence>
<dbReference type="InterPro" id="IPR023753">
    <property type="entry name" value="FAD/NAD-binding_dom"/>
</dbReference>
<dbReference type="Pfam" id="PF07992">
    <property type="entry name" value="Pyr_redox_2"/>
    <property type="match status" value="1"/>
</dbReference>
<dbReference type="Gene3D" id="3.40.50.150">
    <property type="entry name" value="Vaccinia Virus protein VP39"/>
    <property type="match status" value="1"/>
</dbReference>
<dbReference type="RefSeq" id="WP_101595538.1">
    <property type="nucleotide sequence ID" value="NZ_FXZA01000013.1"/>
</dbReference>
<evidence type="ECO:0000313" key="6">
    <source>
        <dbReference type="EMBL" id="SMX85706.1"/>
    </source>
</evidence>
<reference evidence="6 7" key="1">
    <citation type="submission" date="2017-03" db="EMBL/GenBank/DDBJ databases">
        <authorList>
            <person name="Afonso C.L."/>
            <person name="Miller P.J."/>
            <person name="Scott M.A."/>
            <person name="Spackman E."/>
            <person name="Goraichik I."/>
            <person name="Dimitrov K.M."/>
            <person name="Suarez D.L."/>
            <person name="Swayne D.E."/>
        </authorList>
    </citation>
    <scope>NUCLEOTIDE SEQUENCE [LARGE SCALE GENOMIC DNA]</scope>
    <source>
        <strain evidence="6 7">Mu101</strain>
    </source>
</reference>
<evidence type="ECO:0000256" key="2">
    <source>
        <dbReference type="ARBA" id="ARBA00023002"/>
    </source>
</evidence>
<dbReference type="Pfam" id="PF13649">
    <property type="entry name" value="Methyltransf_25"/>
    <property type="match status" value="1"/>
</dbReference>
<dbReference type="InterPro" id="IPR036188">
    <property type="entry name" value="FAD/NAD-bd_sf"/>
</dbReference>
<dbReference type="Proteomes" id="UP000234498">
    <property type="component" value="Unassembled WGS sequence"/>
</dbReference>
<keyword evidence="1" id="KW-0285">Flavoprotein</keyword>
<dbReference type="GO" id="GO:0004791">
    <property type="term" value="F:thioredoxin-disulfide reductase (NADPH) activity"/>
    <property type="evidence" value="ECO:0007669"/>
    <property type="project" value="UniProtKB-EC"/>
</dbReference>
<dbReference type="PANTHER" id="PTHR48105">
    <property type="entry name" value="THIOREDOXIN REDUCTASE 1-RELATED-RELATED"/>
    <property type="match status" value="1"/>
</dbReference>
<accession>A0A2H1JDZ5</accession>
<protein>
    <submittedName>
        <fullName evidence="6">Thioredoxin reductase</fullName>
    </submittedName>
</protein>
<organism evidence="6 7">
    <name type="scientific">Brevibacterium linens</name>
    <dbReference type="NCBI Taxonomy" id="1703"/>
    <lineage>
        <taxon>Bacteria</taxon>
        <taxon>Bacillati</taxon>
        <taxon>Actinomycetota</taxon>
        <taxon>Actinomycetes</taxon>
        <taxon>Micrococcales</taxon>
        <taxon>Brevibacteriaceae</taxon>
        <taxon>Brevibacterium</taxon>
    </lineage>
</organism>
<dbReference type="PRINTS" id="PR00469">
    <property type="entry name" value="PNDRDTASEII"/>
</dbReference>
<evidence type="ECO:0000313" key="7">
    <source>
        <dbReference type="Proteomes" id="UP000234498"/>
    </source>
</evidence>
<proteinExistence type="predicted"/>
<dbReference type="AlphaFoldDB" id="A0A2H1JDZ5"/>
<dbReference type="SUPFAM" id="SSF51905">
    <property type="entry name" value="FAD/NAD(P)-binding domain"/>
    <property type="match status" value="1"/>
</dbReference>
<dbReference type="SUPFAM" id="SSF53335">
    <property type="entry name" value="S-adenosyl-L-methionine-dependent methyltransferases"/>
    <property type="match status" value="1"/>
</dbReference>
<feature type="domain" description="FAD/NAD(P)-binding" evidence="4">
    <location>
        <begin position="11"/>
        <end position="290"/>
    </location>
</feature>
<dbReference type="Gene3D" id="3.50.50.60">
    <property type="entry name" value="FAD/NAD(P)-binding domain"/>
    <property type="match status" value="2"/>
</dbReference>